<evidence type="ECO:0000313" key="1">
    <source>
        <dbReference type="EMBL" id="ALG14750.1"/>
    </source>
</evidence>
<evidence type="ECO:0000313" key="3">
    <source>
        <dbReference type="Proteomes" id="UP000063699"/>
    </source>
</evidence>
<proteinExistence type="predicted"/>
<evidence type="ECO:0008006" key="4">
    <source>
        <dbReference type="Google" id="ProtNLM"/>
    </source>
</evidence>
<gene>
    <name evidence="1" type="ORF">AOZ06_12685</name>
    <name evidence="2" type="ORF">AOZ06_13005</name>
</gene>
<dbReference type="STRING" id="860235.AOZ06_12685"/>
<sequence>MAREPIPGMRSVFLAGPSSGAVRWRDDALAEIDRQLTGMEFYYGELAVLSPESRGGRRARHYRDQFEWETRARYRATVVMFWIPRDLSSAPGFTTNVEFGVDVSTRPDTVVAGLPLDCPNPERNRYLEHLANIRGAAVKRTLSETVAAALQIAARVP</sequence>
<organism evidence="1 3">
    <name type="scientific">Kibdelosporangium phytohabitans</name>
    <dbReference type="NCBI Taxonomy" id="860235"/>
    <lineage>
        <taxon>Bacteria</taxon>
        <taxon>Bacillati</taxon>
        <taxon>Actinomycetota</taxon>
        <taxon>Actinomycetes</taxon>
        <taxon>Pseudonocardiales</taxon>
        <taxon>Pseudonocardiaceae</taxon>
        <taxon>Kibdelosporangium</taxon>
    </lineage>
</organism>
<dbReference type="AlphaFoldDB" id="A0A0N9IGY8"/>
<reference evidence="1 3" key="1">
    <citation type="submission" date="2015-07" db="EMBL/GenBank/DDBJ databases">
        <title>Genome sequencing of Kibdelosporangium phytohabitans.</title>
        <authorList>
            <person name="Qin S."/>
            <person name="Xing K."/>
        </authorList>
    </citation>
    <scope>NUCLEOTIDE SEQUENCE [LARGE SCALE GENOMIC DNA]</scope>
    <source>
        <strain evidence="1 3">KLBMP1111</strain>
    </source>
</reference>
<name>A0A0N9IGY8_9PSEU</name>
<dbReference type="EMBL" id="CP012752">
    <property type="protein sequence ID" value="ALG14750.1"/>
    <property type="molecule type" value="Genomic_DNA"/>
</dbReference>
<protein>
    <recommendedName>
        <fullName evidence="4">Nucleoside 2-deoxyribosyltransferase</fullName>
    </recommendedName>
</protein>
<dbReference type="KEGG" id="kphy:AOZ06_13005"/>
<accession>A0A0N9IGY8</accession>
<dbReference type="EMBL" id="CP012752">
    <property type="protein sequence ID" value="ALG14755.1"/>
    <property type="molecule type" value="Genomic_DNA"/>
</dbReference>
<dbReference type="InterPro" id="IPR039470">
    <property type="entry name" value="Nuc_deoxyri_tr2"/>
</dbReference>
<dbReference type="Gene3D" id="3.40.50.450">
    <property type="match status" value="1"/>
</dbReference>
<evidence type="ECO:0000313" key="2">
    <source>
        <dbReference type="EMBL" id="ALG14755.1"/>
    </source>
</evidence>
<dbReference type="Proteomes" id="UP000063699">
    <property type="component" value="Chromosome"/>
</dbReference>
<keyword evidence="3" id="KW-1185">Reference proteome</keyword>
<dbReference type="Pfam" id="PF15891">
    <property type="entry name" value="Nuc_deoxyri_tr2"/>
    <property type="match status" value="1"/>
</dbReference>
<dbReference type="KEGG" id="kphy:AOZ06_12685"/>